<accession>A0A9D4UYT7</accession>
<dbReference type="EMBL" id="JABFUD020000008">
    <property type="protein sequence ID" value="KAI5076247.1"/>
    <property type="molecule type" value="Genomic_DNA"/>
</dbReference>
<dbReference type="OrthoDB" id="673897at2759"/>
<gene>
    <name evidence="1" type="ORF">GOP47_0008312</name>
</gene>
<protein>
    <submittedName>
        <fullName evidence="1">Uncharacterized protein</fullName>
    </submittedName>
</protein>
<comment type="caution">
    <text evidence="1">The sequence shown here is derived from an EMBL/GenBank/DDBJ whole genome shotgun (WGS) entry which is preliminary data.</text>
</comment>
<evidence type="ECO:0000313" key="2">
    <source>
        <dbReference type="Proteomes" id="UP000886520"/>
    </source>
</evidence>
<organism evidence="1 2">
    <name type="scientific">Adiantum capillus-veneris</name>
    <name type="common">Maidenhair fern</name>
    <dbReference type="NCBI Taxonomy" id="13818"/>
    <lineage>
        <taxon>Eukaryota</taxon>
        <taxon>Viridiplantae</taxon>
        <taxon>Streptophyta</taxon>
        <taxon>Embryophyta</taxon>
        <taxon>Tracheophyta</taxon>
        <taxon>Polypodiopsida</taxon>
        <taxon>Polypodiidae</taxon>
        <taxon>Polypodiales</taxon>
        <taxon>Pteridineae</taxon>
        <taxon>Pteridaceae</taxon>
        <taxon>Vittarioideae</taxon>
        <taxon>Adiantum</taxon>
    </lineage>
</organism>
<dbReference type="AlphaFoldDB" id="A0A9D4UYT7"/>
<keyword evidence="2" id="KW-1185">Reference proteome</keyword>
<reference evidence="1" key="1">
    <citation type="submission" date="2021-01" db="EMBL/GenBank/DDBJ databases">
        <title>Adiantum capillus-veneris genome.</title>
        <authorList>
            <person name="Fang Y."/>
            <person name="Liao Q."/>
        </authorList>
    </citation>
    <scope>NUCLEOTIDE SEQUENCE</scope>
    <source>
        <strain evidence="1">H3</strain>
        <tissue evidence="1">Leaf</tissue>
    </source>
</reference>
<sequence length="99" mass="10960">MSFPLVPRPLLPWWNRTGVAFIVWKQDTMQSEGVPVEGIHDPSTQKENIASNITELIGWSPLVELKNIASKEGALARIVEEARVAPTPQFCQGPHRTSG</sequence>
<evidence type="ECO:0000313" key="1">
    <source>
        <dbReference type="EMBL" id="KAI5076247.1"/>
    </source>
</evidence>
<dbReference type="Proteomes" id="UP000886520">
    <property type="component" value="Chromosome 8"/>
</dbReference>
<name>A0A9D4UYT7_ADICA</name>
<proteinExistence type="predicted"/>